<dbReference type="PANTHER" id="PTHR30603">
    <property type="entry name" value="RNA POLYMERASE SIGMA FACTOR RPO"/>
    <property type="match status" value="1"/>
</dbReference>
<comment type="similarity">
    <text evidence="1">Belongs to the class-I aminoacyl-tRNA synthetase family.</text>
</comment>
<evidence type="ECO:0000256" key="4">
    <source>
        <dbReference type="ARBA" id="ARBA00022741"/>
    </source>
</evidence>
<evidence type="ECO:0000256" key="9">
    <source>
        <dbReference type="ARBA" id="ARBA00023125"/>
    </source>
</evidence>
<dbReference type="InterPro" id="IPR001412">
    <property type="entry name" value="aa-tRNA-synth_I_CS"/>
</dbReference>
<dbReference type="InterPro" id="IPR014729">
    <property type="entry name" value="Rossmann-like_a/b/a_fold"/>
</dbReference>
<dbReference type="EMBL" id="LAZR01042960">
    <property type="protein sequence ID" value="KKL08238.1"/>
    <property type="molecule type" value="Genomic_DNA"/>
</dbReference>
<dbReference type="InterPro" id="IPR002306">
    <property type="entry name" value="Trp-tRNA-ligase"/>
</dbReference>
<keyword evidence="5" id="KW-0067">ATP-binding</keyword>
<feature type="non-terminal residue" evidence="14">
    <location>
        <position position="1"/>
    </location>
</feature>
<evidence type="ECO:0000256" key="10">
    <source>
        <dbReference type="ARBA" id="ARBA00023146"/>
    </source>
</evidence>
<comment type="caution">
    <text evidence="14">The sequence shown here is derived from an EMBL/GenBank/DDBJ whole genome shotgun (WGS) entry which is preliminary data.</text>
</comment>
<organism evidence="14">
    <name type="scientific">marine sediment metagenome</name>
    <dbReference type="NCBI Taxonomy" id="412755"/>
    <lineage>
        <taxon>unclassified sequences</taxon>
        <taxon>metagenomes</taxon>
        <taxon>ecological metagenomes</taxon>
    </lineage>
</organism>
<dbReference type="PRINTS" id="PR01039">
    <property type="entry name" value="TRNASYNTHTRP"/>
</dbReference>
<dbReference type="GO" id="GO:0003677">
    <property type="term" value="F:DNA binding"/>
    <property type="evidence" value="ECO:0007669"/>
    <property type="project" value="UniProtKB-KW"/>
</dbReference>
<feature type="non-terminal residue" evidence="14">
    <location>
        <position position="472"/>
    </location>
</feature>
<dbReference type="GO" id="GO:0004830">
    <property type="term" value="F:tryptophan-tRNA ligase activity"/>
    <property type="evidence" value="ECO:0007669"/>
    <property type="project" value="UniProtKB-EC"/>
</dbReference>
<dbReference type="PROSITE" id="PS00715">
    <property type="entry name" value="SIGMA70_1"/>
    <property type="match status" value="1"/>
</dbReference>
<name>A0A0F9D819_9ZZZZ</name>
<dbReference type="SUPFAM" id="SSF52374">
    <property type="entry name" value="Nucleotidylyl transferase"/>
    <property type="match status" value="1"/>
</dbReference>
<dbReference type="InterPro" id="IPR002305">
    <property type="entry name" value="aa-tRNA-synth_Ic"/>
</dbReference>
<evidence type="ECO:0000256" key="6">
    <source>
        <dbReference type="ARBA" id="ARBA00022917"/>
    </source>
</evidence>
<feature type="domain" description="RNA polymerase sigma-70" evidence="13">
    <location>
        <begin position="371"/>
        <end position="384"/>
    </location>
</feature>
<keyword evidence="12" id="KW-0175">Coiled coil</keyword>
<protein>
    <recommendedName>
        <fullName evidence="2">tryptophan--tRNA ligase</fullName>
        <ecNumber evidence="2">6.1.1.2</ecNumber>
    </recommendedName>
</protein>
<dbReference type="Gene3D" id="1.10.10.10">
    <property type="entry name" value="Winged helix-like DNA-binding domain superfamily/Winged helix DNA-binding domain"/>
    <property type="match status" value="1"/>
</dbReference>
<dbReference type="PANTHER" id="PTHR30603:SF60">
    <property type="entry name" value="RNA POLYMERASE SIGMA FACTOR RPOD"/>
    <property type="match status" value="1"/>
</dbReference>
<dbReference type="InterPro" id="IPR013325">
    <property type="entry name" value="RNA_pol_sigma_r2"/>
</dbReference>
<dbReference type="SUPFAM" id="SSF88946">
    <property type="entry name" value="Sigma2 domain of RNA polymerase sigma factors"/>
    <property type="match status" value="1"/>
</dbReference>
<evidence type="ECO:0000256" key="8">
    <source>
        <dbReference type="ARBA" id="ARBA00023082"/>
    </source>
</evidence>
<keyword evidence="8" id="KW-0731">Sigma factor</keyword>
<dbReference type="InterPro" id="IPR050239">
    <property type="entry name" value="Sigma-70_RNA_pol_init_factors"/>
</dbReference>
<proteinExistence type="inferred from homology"/>
<dbReference type="InterPro" id="IPR036388">
    <property type="entry name" value="WH-like_DNA-bd_sf"/>
</dbReference>
<dbReference type="Gene3D" id="1.20.120.1810">
    <property type="match status" value="1"/>
</dbReference>
<dbReference type="InterPro" id="IPR014284">
    <property type="entry name" value="RNA_pol_sigma-70_dom"/>
</dbReference>
<dbReference type="GO" id="GO:0005524">
    <property type="term" value="F:ATP binding"/>
    <property type="evidence" value="ECO:0007669"/>
    <property type="project" value="UniProtKB-KW"/>
</dbReference>
<dbReference type="Pfam" id="PF04542">
    <property type="entry name" value="Sigma70_r2"/>
    <property type="match status" value="1"/>
</dbReference>
<dbReference type="InterPro" id="IPR007624">
    <property type="entry name" value="RNA_pol_sigma70_r3"/>
</dbReference>
<dbReference type="AlphaFoldDB" id="A0A0F9D819"/>
<evidence type="ECO:0000256" key="11">
    <source>
        <dbReference type="ARBA" id="ARBA00023163"/>
    </source>
</evidence>
<evidence type="ECO:0000313" key="14">
    <source>
        <dbReference type="EMBL" id="KKL08238.1"/>
    </source>
</evidence>
<gene>
    <name evidence="14" type="ORF">LCGC14_2577860</name>
</gene>
<dbReference type="InterPro" id="IPR007627">
    <property type="entry name" value="RNA_pol_sigma70_r2"/>
</dbReference>
<dbReference type="GO" id="GO:0006436">
    <property type="term" value="P:tryptophanyl-tRNA aminoacylation"/>
    <property type="evidence" value="ECO:0007669"/>
    <property type="project" value="InterPro"/>
</dbReference>
<keyword evidence="4" id="KW-0547">Nucleotide-binding</keyword>
<accession>A0A0F9D819</accession>
<keyword evidence="7" id="KW-0805">Transcription regulation</keyword>
<dbReference type="SUPFAM" id="SSF88659">
    <property type="entry name" value="Sigma3 and sigma4 domains of RNA polymerase sigma factors"/>
    <property type="match status" value="1"/>
</dbReference>
<evidence type="ECO:0000256" key="3">
    <source>
        <dbReference type="ARBA" id="ARBA00022598"/>
    </source>
</evidence>
<evidence type="ECO:0000256" key="1">
    <source>
        <dbReference type="ARBA" id="ARBA00005594"/>
    </source>
</evidence>
<dbReference type="Gene3D" id="3.40.50.620">
    <property type="entry name" value="HUPs"/>
    <property type="match status" value="1"/>
</dbReference>
<evidence type="ECO:0000256" key="5">
    <source>
        <dbReference type="ARBA" id="ARBA00022840"/>
    </source>
</evidence>
<reference evidence="14" key="1">
    <citation type="journal article" date="2015" name="Nature">
        <title>Complex archaea that bridge the gap between prokaryotes and eukaryotes.</title>
        <authorList>
            <person name="Spang A."/>
            <person name="Saw J.H."/>
            <person name="Jorgensen S.L."/>
            <person name="Zaremba-Niedzwiedzka K."/>
            <person name="Martijn J."/>
            <person name="Lind A.E."/>
            <person name="van Eijk R."/>
            <person name="Schleper C."/>
            <person name="Guy L."/>
            <person name="Ettema T.J."/>
        </authorList>
    </citation>
    <scope>NUCLEOTIDE SEQUENCE</scope>
</reference>
<dbReference type="EC" id="6.1.1.2" evidence="2"/>
<keyword evidence="10" id="KW-0030">Aminoacyl-tRNA synthetase</keyword>
<keyword evidence="3" id="KW-0436">Ligase</keyword>
<dbReference type="GO" id="GO:0006352">
    <property type="term" value="P:DNA-templated transcription initiation"/>
    <property type="evidence" value="ECO:0007669"/>
    <property type="project" value="InterPro"/>
</dbReference>
<dbReference type="PROSITE" id="PS00178">
    <property type="entry name" value="AA_TRNA_LIGASE_I"/>
    <property type="match status" value="1"/>
</dbReference>
<keyword evidence="9" id="KW-0238">DNA-binding</keyword>
<dbReference type="FunFam" id="1.10.601.10:FF:000001">
    <property type="entry name" value="RNA polymerase sigma factor SigA"/>
    <property type="match status" value="1"/>
</dbReference>
<evidence type="ECO:0000256" key="12">
    <source>
        <dbReference type="SAM" id="Coils"/>
    </source>
</evidence>
<dbReference type="NCBIfam" id="TIGR02937">
    <property type="entry name" value="sigma70-ECF"/>
    <property type="match status" value="1"/>
</dbReference>
<evidence type="ECO:0000259" key="13">
    <source>
        <dbReference type="PROSITE" id="PS00715"/>
    </source>
</evidence>
<evidence type="ECO:0000256" key="2">
    <source>
        <dbReference type="ARBA" id="ARBA00013161"/>
    </source>
</evidence>
<dbReference type="InterPro" id="IPR013324">
    <property type="entry name" value="RNA_pol_sigma_r3/r4-like"/>
</dbReference>
<evidence type="ECO:0000256" key="7">
    <source>
        <dbReference type="ARBA" id="ARBA00023015"/>
    </source>
</evidence>
<dbReference type="Pfam" id="PF00579">
    <property type="entry name" value="tRNA-synt_1b"/>
    <property type="match status" value="1"/>
</dbReference>
<feature type="coiled-coil region" evidence="12">
    <location>
        <begin position="240"/>
        <end position="271"/>
    </location>
</feature>
<dbReference type="GO" id="GO:0016987">
    <property type="term" value="F:sigma factor activity"/>
    <property type="evidence" value="ECO:0007669"/>
    <property type="project" value="UniProtKB-KW"/>
</dbReference>
<keyword evidence="11" id="KW-0804">Transcription</keyword>
<dbReference type="Pfam" id="PF04539">
    <property type="entry name" value="Sigma70_r3"/>
    <property type="match status" value="1"/>
</dbReference>
<keyword evidence="6" id="KW-0648">Protein biosynthesis</keyword>
<dbReference type="InterPro" id="IPR000943">
    <property type="entry name" value="RNA_pol_sigma70"/>
</dbReference>
<sequence>HHEQKTMNRIFSGIQPTGNLHLGNYLGAIRNWVGLQDEFESIHCIVDLHAVTQPQEPDELRRNIREVTAGVVAAGIDPARSILFAQSAVPAHSELAWLLSCLTPLGWLNRMTQFKEMAGKPLLTKPEEIEVAKRIEGCRKAIVSEVFRYPMAMRRLEDIGFEVKEGGAQLQSLVLNYEEYHDVDTDQKCQEFNKTVLEAKKLQKKILGYDRKILDGSASKLIYARHEETMEKFGELIVCLRLKEDIIKNLANELESVLKNALKRVRRLGELEKILRPHKVDPQMLTTAIAENMRASRKKDLCIEYVKTVEALKVASDATGLGNEHMRGALMGLDSKLTELTEAKWELTEANLRLVISIARRHMGKGLNLSDIIQEGNIGLMRAVDKFEYARGYKFSTYATWWIRQAITRALADQSRTIRIPVHMVETINRIIRTSQEIVQETGQEPTPELIAKRVNLPVERVKNIQKVSREP</sequence>